<dbReference type="SUPFAM" id="SSF52788">
    <property type="entry name" value="Phosphotyrosine protein phosphatases I"/>
    <property type="match status" value="1"/>
</dbReference>
<dbReference type="Gene3D" id="3.40.50.2300">
    <property type="match status" value="1"/>
</dbReference>
<keyword evidence="4" id="KW-0904">Protein phosphatase</keyword>
<dbReference type="EMBL" id="JAHLFT010000115">
    <property type="protein sequence ID" value="MBU3829184.1"/>
    <property type="molecule type" value="Genomic_DNA"/>
</dbReference>
<comment type="catalytic activity">
    <reaction evidence="5">
        <text>O-phospho-L-tyrosyl-[protein] + H2O = L-tyrosyl-[protein] + phosphate</text>
        <dbReference type="Rhea" id="RHEA:10684"/>
        <dbReference type="Rhea" id="RHEA-COMP:10136"/>
        <dbReference type="Rhea" id="RHEA-COMP:20101"/>
        <dbReference type="ChEBI" id="CHEBI:15377"/>
        <dbReference type="ChEBI" id="CHEBI:43474"/>
        <dbReference type="ChEBI" id="CHEBI:46858"/>
        <dbReference type="ChEBI" id="CHEBI:61978"/>
        <dbReference type="EC" id="3.1.3.48"/>
    </reaction>
</comment>
<dbReference type="Proteomes" id="UP000823844">
    <property type="component" value="Unassembled WGS sequence"/>
</dbReference>
<name>A0A9E2KTL7_9LACO</name>
<dbReference type="EC" id="3.1.3.48" evidence="2"/>
<dbReference type="Pfam" id="PF01451">
    <property type="entry name" value="LMWPc"/>
    <property type="match status" value="1"/>
</dbReference>
<dbReference type="CDD" id="cd16343">
    <property type="entry name" value="LMWPTP"/>
    <property type="match status" value="1"/>
</dbReference>
<dbReference type="InterPro" id="IPR017867">
    <property type="entry name" value="Tyr_phospatase_low_mol_wt"/>
</dbReference>
<comment type="similarity">
    <text evidence="1">Belongs to the low molecular weight phosphotyrosine protein phosphatase family.</text>
</comment>
<proteinExistence type="inferred from homology"/>
<dbReference type="GO" id="GO:0004725">
    <property type="term" value="F:protein tyrosine phosphatase activity"/>
    <property type="evidence" value="ECO:0007669"/>
    <property type="project" value="UniProtKB-EC"/>
</dbReference>
<evidence type="ECO:0000313" key="9">
    <source>
        <dbReference type="Proteomes" id="UP000823844"/>
    </source>
</evidence>
<evidence type="ECO:0000256" key="4">
    <source>
        <dbReference type="ARBA" id="ARBA00022912"/>
    </source>
</evidence>
<accession>A0A9E2KTL7</accession>
<evidence type="ECO:0000256" key="1">
    <source>
        <dbReference type="ARBA" id="ARBA00011063"/>
    </source>
</evidence>
<reference evidence="8" key="2">
    <citation type="submission" date="2021-04" db="EMBL/GenBank/DDBJ databases">
        <authorList>
            <person name="Gilroy R."/>
        </authorList>
    </citation>
    <scope>NUCLEOTIDE SEQUENCE</scope>
    <source>
        <strain evidence="8">F6-686</strain>
    </source>
</reference>
<dbReference type="AlphaFoldDB" id="A0A9E2KTL7"/>
<dbReference type="InterPro" id="IPR023485">
    <property type="entry name" value="Ptyr_pPase"/>
</dbReference>
<organism evidence="8 9">
    <name type="scientific">Candidatus Lactobacillus pullistercoris</name>
    <dbReference type="NCBI Taxonomy" id="2838636"/>
    <lineage>
        <taxon>Bacteria</taxon>
        <taxon>Bacillati</taxon>
        <taxon>Bacillota</taxon>
        <taxon>Bacilli</taxon>
        <taxon>Lactobacillales</taxon>
        <taxon>Lactobacillaceae</taxon>
        <taxon>Lactobacillus</taxon>
    </lineage>
</organism>
<keyword evidence="3" id="KW-0378">Hydrolase</keyword>
<gene>
    <name evidence="8" type="ORF">H9806_08750</name>
</gene>
<evidence type="ECO:0000256" key="6">
    <source>
        <dbReference type="PIRSR" id="PIRSR617867-1"/>
    </source>
</evidence>
<comment type="caution">
    <text evidence="8">The sequence shown here is derived from an EMBL/GenBank/DDBJ whole genome shotgun (WGS) entry which is preliminary data.</text>
</comment>
<evidence type="ECO:0000259" key="7">
    <source>
        <dbReference type="SMART" id="SM00226"/>
    </source>
</evidence>
<dbReference type="InterPro" id="IPR036196">
    <property type="entry name" value="Ptyr_pPase_sf"/>
</dbReference>
<sequence length="149" mass="17176">MHKILFICHGNICRSPMAEFVMKNMVHKAGLDDEFLVDSAAATNDAVGSSMDVRTCRQLDKKNIPYTSHIACKMAREDYQKYDYLICMDEENFMDMNQITGGDPEHKEFKLLDFAGKNRDIDDPWFTNDFETAYQDIKMGCQALLNKLK</sequence>
<dbReference type="PRINTS" id="PR00719">
    <property type="entry name" value="LMWPTPASE"/>
</dbReference>
<dbReference type="SMART" id="SM00226">
    <property type="entry name" value="LMWPc"/>
    <property type="match status" value="1"/>
</dbReference>
<protein>
    <recommendedName>
        <fullName evidence="2">protein-tyrosine-phosphatase</fullName>
        <ecNumber evidence="2">3.1.3.48</ecNumber>
    </recommendedName>
</protein>
<feature type="active site" evidence="6">
    <location>
        <position position="14"/>
    </location>
</feature>
<feature type="active site" description="Nucleophile" evidence="6">
    <location>
        <position position="8"/>
    </location>
</feature>
<dbReference type="PANTHER" id="PTHR11717">
    <property type="entry name" value="LOW MOLECULAR WEIGHT PROTEIN TYROSINE PHOSPHATASE"/>
    <property type="match status" value="1"/>
</dbReference>
<dbReference type="InterPro" id="IPR050438">
    <property type="entry name" value="LMW_PTPase"/>
</dbReference>
<evidence type="ECO:0000256" key="3">
    <source>
        <dbReference type="ARBA" id="ARBA00022801"/>
    </source>
</evidence>
<reference evidence="8" key="1">
    <citation type="journal article" date="2021" name="PeerJ">
        <title>Extensive microbial diversity within the chicken gut microbiome revealed by metagenomics and culture.</title>
        <authorList>
            <person name="Gilroy R."/>
            <person name="Ravi A."/>
            <person name="Getino M."/>
            <person name="Pursley I."/>
            <person name="Horton D.L."/>
            <person name="Alikhan N.F."/>
            <person name="Baker D."/>
            <person name="Gharbi K."/>
            <person name="Hall N."/>
            <person name="Watson M."/>
            <person name="Adriaenssens E.M."/>
            <person name="Foster-Nyarko E."/>
            <person name="Jarju S."/>
            <person name="Secka A."/>
            <person name="Antonio M."/>
            <person name="Oren A."/>
            <person name="Chaudhuri R.R."/>
            <person name="La Ragione R."/>
            <person name="Hildebrand F."/>
            <person name="Pallen M.J."/>
        </authorList>
    </citation>
    <scope>NUCLEOTIDE SEQUENCE</scope>
    <source>
        <strain evidence="8">F6-686</strain>
    </source>
</reference>
<evidence type="ECO:0000256" key="5">
    <source>
        <dbReference type="ARBA" id="ARBA00051722"/>
    </source>
</evidence>
<dbReference type="PANTHER" id="PTHR11717:SF7">
    <property type="entry name" value="LOW MOLECULAR WEIGHT PHOSPHOTYROSINE PROTEIN PHOSPHATASE"/>
    <property type="match status" value="1"/>
</dbReference>
<evidence type="ECO:0000313" key="8">
    <source>
        <dbReference type="EMBL" id="MBU3829184.1"/>
    </source>
</evidence>
<feature type="active site" description="Proton donor" evidence="6">
    <location>
        <position position="123"/>
    </location>
</feature>
<feature type="domain" description="Phosphotyrosine protein phosphatase I" evidence="7">
    <location>
        <begin position="2"/>
        <end position="147"/>
    </location>
</feature>
<evidence type="ECO:0000256" key="2">
    <source>
        <dbReference type="ARBA" id="ARBA00013064"/>
    </source>
</evidence>